<comment type="pathway">
    <text evidence="4">Amino-acid biosynthesis.</text>
</comment>
<keyword evidence="1" id="KW-0028">Amino-acid biosynthesis</keyword>
<evidence type="ECO:0000256" key="4">
    <source>
        <dbReference type="ARBA" id="ARBA00029440"/>
    </source>
</evidence>
<dbReference type="Gene3D" id="1.10.1060.10">
    <property type="entry name" value="Alpha-helical ferredoxin"/>
    <property type="match status" value="1"/>
</dbReference>
<protein>
    <recommendedName>
        <fullName evidence="8">4Fe-4S ferredoxin-type domain-containing protein</fullName>
    </recommendedName>
</protein>
<evidence type="ECO:0000259" key="5">
    <source>
        <dbReference type="Pfam" id="PF07992"/>
    </source>
</evidence>
<evidence type="ECO:0000259" key="6">
    <source>
        <dbReference type="Pfam" id="PF14691"/>
    </source>
</evidence>
<gene>
    <name evidence="7" type="ORF">METZ01_LOCUS2700</name>
</gene>
<dbReference type="NCBIfam" id="TIGR01317">
    <property type="entry name" value="GOGAT_sm_gam"/>
    <property type="match status" value="1"/>
</dbReference>
<sequence length="481" mass="53629">MGKTTGFIEYPRRKTPWRDPIERSLDYYEINTPLDQKQLKTQGARCMDCGVPFCESDHGCPIDNLIPEWNDFVYQGRWKEALNRLSETNNFPEFTGRTCPAPCEGACVLGINEPAVTIKSIENAIVDVGFENNWIRPHQPSFRTNKSIAIVGSGPAGLTAADQLNKLGHQVTVFERDDRIGGLLMYGIPNMKLSKSVVSRRIKLLQDSGINFYTNIDVGIDLTADEIMKQYDAVLLATGATVPRDLDIPGRELKNVYFAMEFLTAHTKSLLNSSLGDNAYIDAKDKNVIVIGGGDTGTDCIATAIRHGCKSLVNMELLSKPPLERDINNPWPLWPNILRTDYGHQESIERFGKDPREYEISSNLFVDDGDGKVSGLKTQSIEWCKKNGKWKMDFMQGTEKLWEADLILLAMGFTGPEKSLPDQLGVGFNEKENIDTPDERFLTTRSGVFTAGDCRRGQSLVVWAINEGRGAASAIDKYLES</sequence>
<dbReference type="PRINTS" id="PR00419">
    <property type="entry name" value="ADXRDTASE"/>
</dbReference>
<name>A0A381N5G6_9ZZZZ</name>
<keyword evidence="3" id="KW-0314">Glutamate biosynthesis</keyword>
<feature type="domain" description="FAD/NAD(P)-binding" evidence="5">
    <location>
        <begin position="147"/>
        <end position="311"/>
    </location>
</feature>
<feature type="domain" description="FAD/NAD(P)-binding" evidence="5">
    <location>
        <begin position="385"/>
        <end position="468"/>
    </location>
</feature>
<dbReference type="GO" id="GO:0051536">
    <property type="term" value="F:iron-sulfur cluster binding"/>
    <property type="evidence" value="ECO:0007669"/>
    <property type="project" value="InterPro"/>
</dbReference>
<evidence type="ECO:0000256" key="3">
    <source>
        <dbReference type="ARBA" id="ARBA00023164"/>
    </source>
</evidence>
<reference evidence="7" key="1">
    <citation type="submission" date="2018-05" db="EMBL/GenBank/DDBJ databases">
        <authorList>
            <person name="Lanie J.A."/>
            <person name="Ng W.-L."/>
            <person name="Kazmierczak K.M."/>
            <person name="Andrzejewski T.M."/>
            <person name="Davidsen T.M."/>
            <person name="Wayne K.J."/>
            <person name="Tettelin H."/>
            <person name="Glass J.I."/>
            <person name="Rusch D."/>
            <person name="Podicherti R."/>
            <person name="Tsui H.-C.T."/>
            <person name="Winkler M.E."/>
        </authorList>
    </citation>
    <scope>NUCLEOTIDE SEQUENCE</scope>
</reference>
<keyword evidence="2" id="KW-0560">Oxidoreductase</keyword>
<organism evidence="7">
    <name type="scientific">marine metagenome</name>
    <dbReference type="NCBI Taxonomy" id="408172"/>
    <lineage>
        <taxon>unclassified sequences</taxon>
        <taxon>metagenomes</taxon>
        <taxon>ecological metagenomes</taxon>
    </lineage>
</organism>
<accession>A0A381N5G6</accession>
<dbReference type="InterPro" id="IPR036188">
    <property type="entry name" value="FAD/NAD-bd_sf"/>
</dbReference>
<dbReference type="GO" id="GO:0006537">
    <property type="term" value="P:glutamate biosynthetic process"/>
    <property type="evidence" value="ECO:0007669"/>
    <property type="project" value="UniProtKB-KW"/>
</dbReference>
<dbReference type="InterPro" id="IPR006005">
    <property type="entry name" value="Glut_synth_ssu1"/>
</dbReference>
<evidence type="ECO:0008006" key="8">
    <source>
        <dbReference type="Google" id="ProtNLM"/>
    </source>
</evidence>
<dbReference type="InterPro" id="IPR028261">
    <property type="entry name" value="DPD_II"/>
</dbReference>
<dbReference type="GO" id="GO:0016639">
    <property type="term" value="F:oxidoreductase activity, acting on the CH-NH2 group of donors, NAD or NADP as acceptor"/>
    <property type="evidence" value="ECO:0007669"/>
    <property type="project" value="InterPro"/>
</dbReference>
<dbReference type="Gene3D" id="3.40.50.720">
    <property type="entry name" value="NAD(P)-binding Rossmann-like Domain"/>
    <property type="match status" value="1"/>
</dbReference>
<evidence type="ECO:0000313" key="7">
    <source>
        <dbReference type="EMBL" id="SUZ49846.1"/>
    </source>
</evidence>
<dbReference type="SUPFAM" id="SSF46548">
    <property type="entry name" value="alpha-helical ferredoxin"/>
    <property type="match status" value="1"/>
</dbReference>
<dbReference type="AlphaFoldDB" id="A0A381N5G6"/>
<dbReference type="InterPro" id="IPR009051">
    <property type="entry name" value="Helical_ferredxn"/>
</dbReference>
<dbReference type="PANTHER" id="PTHR43100">
    <property type="entry name" value="GLUTAMATE SYNTHASE [NADPH] SMALL CHAIN"/>
    <property type="match status" value="1"/>
</dbReference>
<dbReference type="InterPro" id="IPR023753">
    <property type="entry name" value="FAD/NAD-binding_dom"/>
</dbReference>
<dbReference type="PANTHER" id="PTHR43100:SF1">
    <property type="entry name" value="GLUTAMATE SYNTHASE [NADPH] SMALL CHAIN"/>
    <property type="match status" value="1"/>
</dbReference>
<dbReference type="SUPFAM" id="SSF51971">
    <property type="entry name" value="Nucleotide-binding domain"/>
    <property type="match status" value="2"/>
</dbReference>
<dbReference type="FunFam" id="3.50.50.60:FF:000022">
    <property type="entry name" value="Glutamate synthase [NADH], amyloplastic"/>
    <property type="match status" value="1"/>
</dbReference>
<evidence type="ECO:0000256" key="1">
    <source>
        <dbReference type="ARBA" id="ARBA00022605"/>
    </source>
</evidence>
<dbReference type="Gene3D" id="3.50.50.60">
    <property type="entry name" value="FAD/NAD(P)-binding domain"/>
    <property type="match status" value="1"/>
</dbReference>
<dbReference type="Pfam" id="PF07992">
    <property type="entry name" value="Pyr_redox_2"/>
    <property type="match status" value="2"/>
</dbReference>
<evidence type="ECO:0000256" key="2">
    <source>
        <dbReference type="ARBA" id="ARBA00023002"/>
    </source>
</evidence>
<dbReference type="EMBL" id="UINC01000138">
    <property type="protein sequence ID" value="SUZ49846.1"/>
    <property type="molecule type" value="Genomic_DNA"/>
</dbReference>
<dbReference type="InterPro" id="IPR051394">
    <property type="entry name" value="Glutamate_Synthase"/>
</dbReference>
<proteinExistence type="predicted"/>
<feature type="domain" description="Dihydroprymidine dehydrogenase" evidence="6">
    <location>
        <begin position="26"/>
        <end position="133"/>
    </location>
</feature>
<dbReference type="Pfam" id="PF14691">
    <property type="entry name" value="Fer4_20"/>
    <property type="match status" value="1"/>
</dbReference>